<evidence type="ECO:0000313" key="3">
    <source>
        <dbReference type="EMBL" id="MDL4936632.1"/>
    </source>
</evidence>
<evidence type="ECO:0000259" key="1">
    <source>
        <dbReference type="Pfam" id="PF01726"/>
    </source>
</evidence>
<dbReference type="SUPFAM" id="SSF46785">
    <property type="entry name" value="Winged helix' DNA-binding domain"/>
    <property type="match status" value="1"/>
</dbReference>
<dbReference type="InterPro" id="IPR006199">
    <property type="entry name" value="LexA_DNA-bd_dom"/>
</dbReference>
<dbReference type="AlphaFoldDB" id="A0A2K3QTW0"/>
<dbReference type="InterPro" id="IPR036388">
    <property type="entry name" value="WH-like_DNA-bd_sf"/>
</dbReference>
<organism evidence="3 7">
    <name type="scientific">Enterococcus gallinarum</name>
    <dbReference type="NCBI Taxonomy" id="1353"/>
    <lineage>
        <taxon>Bacteria</taxon>
        <taxon>Bacillati</taxon>
        <taxon>Bacillota</taxon>
        <taxon>Bacilli</taxon>
        <taxon>Lactobacillales</taxon>
        <taxon>Enterococcaceae</taxon>
        <taxon>Enterococcus</taxon>
    </lineage>
</organism>
<dbReference type="GO" id="GO:0004252">
    <property type="term" value="F:serine-type endopeptidase activity"/>
    <property type="evidence" value="ECO:0007669"/>
    <property type="project" value="InterPro"/>
</dbReference>
<evidence type="ECO:0000313" key="5">
    <source>
        <dbReference type="Proteomes" id="UP000516696"/>
    </source>
</evidence>
<dbReference type="Proteomes" id="UP000516696">
    <property type="component" value="Chromosome"/>
</dbReference>
<name>A0A2K3QTW0_ENTGA</name>
<dbReference type="GO" id="GO:0006508">
    <property type="term" value="P:proteolysis"/>
    <property type="evidence" value="ECO:0007669"/>
    <property type="project" value="InterPro"/>
</dbReference>
<dbReference type="Pfam" id="PF01726">
    <property type="entry name" value="LexA_DNA_bind"/>
    <property type="match status" value="1"/>
</dbReference>
<dbReference type="Proteomes" id="UP000571857">
    <property type="component" value="Unassembled WGS sequence"/>
</dbReference>
<dbReference type="EMBL" id="JABXJK010000075">
    <property type="protein sequence ID" value="MBA0973714.1"/>
    <property type="molecule type" value="Genomic_DNA"/>
</dbReference>
<dbReference type="EMBL" id="JASUBT010000009">
    <property type="protein sequence ID" value="MDL4936632.1"/>
    <property type="molecule type" value="Genomic_DNA"/>
</dbReference>
<reference evidence="4 5" key="1">
    <citation type="submission" date="2020-03" db="EMBL/GenBank/DDBJ databases">
        <title>Characterization of ganglioside-mimicking enterococci.</title>
        <authorList>
            <person name="Patry R.T."/>
            <person name="Nothaft H."/>
            <person name="Bridger R."/>
            <person name="Shajahan A."/>
            <person name="Huynh S."/>
            <person name="Sanchez S."/>
            <person name="Azadi P."/>
            <person name="Cooper K."/>
            <person name="Miller W.G."/>
            <person name="Parker C.T."/>
            <person name="Wells L."/>
            <person name="Szymanski C.M."/>
        </authorList>
    </citation>
    <scope>NUCLEOTIDE SEQUENCE [LARGE SCALE GENOMIC DNA]</scope>
    <source>
        <strain evidence="4 5">EGM181</strain>
    </source>
</reference>
<dbReference type="EMBL" id="CP050485">
    <property type="protein sequence ID" value="QOG27533.1"/>
    <property type="molecule type" value="Genomic_DNA"/>
</dbReference>
<dbReference type="Gene3D" id="1.10.10.10">
    <property type="entry name" value="Winged helix-like DNA-binding domain superfamily/Winged helix DNA-binding domain"/>
    <property type="match status" value="1"/>
</dbReference>
<gene>
    <name evidence="4" type="ORF">EGM181_09850</name>
    <name evidence="2" type="ORF">HWH42_14170</name>
    <name evidence="3" type="ORF">QRX88_12965</name>
</gene>
<protein>
    <submittedName>
        <fullName evidence="3">LexA DNA binding domain protein</fullName>
    </submittedName>
</protein>
<evidence type="ECO:0000313" key="4">
    <source>
        <dbReference type="EMBL" id="QOG27533.1"/>
    </source>
</evidence>
<reference evidence="2 6" key="2">
    <citation type="submission" date="2020-06" db="EMBL/GenBank/DDBJ databases">
        <title>Crossreactivity between MHC class I-restricted antigens from cancer cells and an enterococcal bacteriophage.</title>
        <authorList>
            <person name="Fluckiger A."/>
            <person name="Daillere R."/>
            <person name="Sassi M."/>
            <person name="Cattoir V."/>
            <person name="Kroemer G."/>
            <person name="Zitvogel L."/>
        </authorList>
    </citation>
    <scope>NUCLEOTIDE SEQUENCE [LARGE SCALE GENOMIC DNA]</scope>
    <source>
        <strain evidence="2 6">EG4</strain>
    </source>
</reference>
<reference evidence="3 7" key="3">
    <citation type="submission" date="2023-06" db="EMBL/GenBank/DDBJ databases">
        <title>Acute promotion of culturable opportunistic pathogens and persistent increase of antibiotic resistance following antibiotic exposure in mouse gut microbiota.</title>
        <authorList>
            <person name="Li L."/>
            <person name="Wang B."/>
            <person name="Sun Y."/>
            <person name="Wang M."/>
            <person name="Xu H."/>
        </authorList>
    </citation>
    <scope>NUCLEOTIDE SEQUENCE [LARGE SCALE GENOMIC DNA]</scope>
    <source>
        <strain evidence="3 7">CRI2_2</strain>
    </source>
</reference>
<evidence type="ECO:0000313" key="2">
    <source>
        <dbReference type="EMBL" id="MBA0973714.1"/>
    </source>
</evidence>
<feature type="domain" description="LexA repressor DNA-binding" evidence="1">
    <location>
        <begin position="3"/>
        <end position="56"/>
    </location>
</feature>
<accession>A0A2K3QTW0</accession>
<sequence>MIRRDRILLFIDAYQQEQKRAPSIREICAHEGIKSTSLIHRHLLRMENRGLITREKFPKSRTLRLTEAGNNYLTELQKSRYEQAL</sequence>
<dbReference type="Proteomes" id="UP001241571">
    <property type="component" value="Unassembled WGS sequence"/>
</dbReference>
<proteinExistence type="predicted"/>
<evidence type="ECO:0000313" key="7">
    <source>
        <dbReference type="Proteomes" id="UP001241571"/>
    </source>
</evidence>
<dbReference type="RefSeq" id="WP_103300856.1">
    <property type="nucleotide sequence ID" value="NZ_CAKOCH010000005.1"/>
</dbReference>
<evidence type="ECO:0000313" key="6">
    <source>
        <dbReference type="Proteomes" id="UP000571857"/>
    </source>
</evidence>
<dbReference type="GeneID" id="93224304"/>
<dbReference type="InterPro" id="IPR036390">
    <property type="entry name" value="WH_DNA-bd_sf"/>
</dbReference>